<dbReference type="Pfam" id="PF00353">
    <property type="entry name" value="HemolysinCabind"/>
    <property type="match status" value="1"/>
</dbReference>
<dbReference type="eggNOG" id="COG2931">
    <property type="taxonomic scope" value="Bacteria"/>
</dbReference>
<dbReference type="EMBL" id="APVH01000071">
    <property type="protein sequence ID" value="EPX75630.1"/>
    <property type="molecule type" value="Genomic_DNA"/>
</dbReference>
<keyword evidence="7" id="KW-1185">Reference proteome</keyword>
<feature type="domain" description="Peptidase M10 serralysin C-terminal" evidence="5">
    <location>
        <begin position="275"/>
        <end position="393"/>
    </location>
</feature>
<evidence type="ECO:0000313" key="7">
    <source>
        <dbReference type="Proteomes" id="UP000015347"/>
    </source>
</evidence>
<evidence type="ECO:0000256" key="1">
    <source>
        <dbReference type="ARBA" id="ARBA00001913"/>
    </source>
</evidence>
<evidence type="ECO:0000259" key="5">
    <source>
        <dbReference type="Pfam" id="PF08548"/>
    </source>
</evidence>
<evidence type="ECO:0000256" key="2">
    <source>
        <dbReference type="ARBA" id="ARBA00004613"/>
    </source>
</evidence>
<dbReference type="HOGENOM" id="CLU_699987_0_0_5"/>
<keyword evidence="4" id="KW-0677">Repeat</keyword>
<evidence type="ECO:0000256" key="3">
    <source>
        <dbReference type="ARBA" id="ARBA00022525"/>
    </source>
</evidence>
<sequence length="394" mass="41337">MPSITVSGDLAARFDQLAGAFHGGVARGFSTSMGVSSGADNTALLRGSGLMPETSGDEFLGGVIEEIVLKELDLSDLPNFLDWMEITGLSITGHEMFELVTRSETTVTGRLDVAAFRAHLNGPDWLIDGRDAPDTIAPSDWLRLEGDDTLRGGGGSDRLDGGAGDDRLIGGPGNDVLEGGAGADDIDGGPGHDIVSYVGATRSVRVDLQTEAYLYGDAVGDRFANVEEFRTGSTVDQLRGDAGANVFRTGALSDRLYGRAGDDVLDGQGGADALYGGMGADVMTGGPDDRRDRFIYFNAAESRPGAGSRDVITDFAPGEDRIEISRFDADTTQGFKQAFDFVGLNGLSGTAGELGYRHENGDTVVEADMDGDGRPDFEIELAGVLSLAADDFLI</sequence>
<dbReference type="Proteomes" id="UP000015347">
    <property type="component" value="Unassembled WGS sequence"/>
</dbReference>
<comment type="cofactor">
    <cofactor evidence="1">
        <name>Ca(2+)</name>
        <dbReference type="ChEBI" id="CHEBI:29108"/>
    </cofactor>
</comment>
<dbReference type="InterPro" id="IPR050557">
    <property type="entry name" value="RTX_toxin/Mannuronan_C5-epim"/>
</dbReference>
<gene>
    <name evidence="6" type="ORF">Salmuc_03209</name>
</gene>
<dbReference type="RefSeq" id="WP_020042929.1">
    <property type="nucleotide sequence ID" value="NZ_KE557291.1"/>
</dbReference>
<dbReference type="InterPro" id="IPR013858">
    <property type="entry name" value="Peptidase_M10B_C"/>
</dbReference>
<dbReference type="InterPro" id="IPR018511">
    <property type="entry name" value="Hemolysin-typ_Ca-bd_CS"/>
</dbReference>
<reference evidence="7" key="1">
    <citation type="journal article" date="2014" name="Stand. Genomic Sci.">
        <title>Genome sequence of the exopolysaccharide-producing Salipiger mucosus type strain (DSM 16094(T)), a moderately halophilic member of the Roseobacter clade.</title>
        <authorList>
            <person name="Riedel T."/>
            <person name="Spring S."/>
            <person name="Fiebig A."/>
            <person name="Petersen J."/>
            <person name="Kyrpides N.C."/>
            <person name="Goker M."/>
            <person name="Klenk H.P."/>
        </authorList>
    </citation>
    <scope>NUCLEOTIDE SEQUENCE [LARGE SCALE GENOMIC DNA]</scope>
    <source>
        <strain evidence="7">DSM 16094</strain>
    </source>
</reference>
<dbReference type="Pfam" id="PF08548">
    <property type="entry name" value="Peptidase_M10_C"/>
    <property type="match status" value="1"/>
</dbReference>
<dbReference type="GO" id="GO:0005615">
    <property type="term" value="C:extracellular space"/>
    <property type="evidence" value="ECO:0007669"/>
    <property type="project" value="InterPro"/>
</dbReference>
<accession>S9RC14</accession>
<dbReference type="SUPFAM" id="SSF51120">
    <property type="entry name" value="beta-Roll"/>
    <property type="match status" value="2"/>
</dbReference>
<name>S9RC14_9RHOB</name>
<dbReference type="PRINTS" id="PR00313">
    <property type="entry name" value="CABNDNGRPT"/>
</dbReference>
<protein>
    <submittedName>
        <fullName evidence="6">Calcium-binding protein</fullName>
    </submittedName>
</protein>
<dbReference type="PANTHER" id="PTHR38340">
    <property type="entry name" value="S-LAYER PROTEIN"/>
    <property type="match status" value="1"/>
</dbReference>
<keyword evidence="3" id="KW-0964">Secreted</keyword>
<dbReference type="STRING" id="1123237.Salmuc_03209"/>
<proteinExistence type="predicted"/>
<comment type="caution">
    <text evidence="6">The sequence shown here is derived from an EMBL/GenBank/DDBJ whole genome shotgun (WGS) entry which is preliminary data.</text>
</comment>
<organism evidence="6 7">
    <name type="scientific">Salipiger mucosus DSM 16094</name>
    <dbReference type="NCBI Taxonomy" id="1123237"/>
    <lineage>
        <taxon>Bacteria</taxon>
        <taxon>Pseudomonadati</taxon>
        <taxon>Pseudomonadota</taxon>
        <taxon>Alphaproteobacteria</taxon>
        <taxon>Rhodobacterales</taxon>
        <taxon>Roseobacteraceae</taxon>
        <taxon>Salipiger</taxon>
    </lineage>
</organism>
<evidence type="ECO:0000313" key="6">
    <source>
        <dbReference type="EMBL" id="EPX75630.1"/>
    </source>
</evidence>
<dbReference type="InterPro" id="IPR011049">
    <property type="entry name" value="Serralysin-like_metalloprot_C"/>
</dbReference>
<dbReference type="Gene3D" id="2.150.10.10">
    <property type="entry name" value="Serralysin-like metalloprotease, C-terminal"/>
    <property type="match status" value="2"/>
</dbReference>
<dbReference type="PROSITE" id="PS00330">
    <property type="entry name" value="HEMOLYSIN_CALCIUM"/>
    <property type="match status" value="4"/>
</dbReference>
<dbReference type="PANTHER" id="PTHR38340:SF1">
    <property type="entry name" value="S-LAYER PROTEIN"/>
    <property type="match status" value="1"/>
</dbReference>
<comment type="subcellular location">
    <subcellularLocation>
        <location evidence="2">Secreted</location>
    </subcellularLocation>
</comment>
<evidence type="ECO:0000256" key="4">
    <source>
        <dbReference type="ARBA" id="ARBA00022737"/>
    </source>
</evidence>
<dbReference type="GO" id="GO:0005509">
    <property type="term" value="F:calcium ion binding"/>
    <property type="evidence" value="ECO:0007669"/>
    <property type="project" value="InterPro"/>
</dbReference>
<dbReference type="InterPro" id="IPR001343">
    <property type="entry name" value="Hemolysn_Ca-bd"/>
</dbReference>
<dbReference type="AlphaFoldDB" id="S9RC14"/>